<reference evidence="10" key="2">
    <citation type="journal article" date="2019" name="MicrobiologyOpen">
        <title>High-quality draft genome sequence of Gaiella occulta isolated from a 150 meter deep mineral water borehole and comparison with the genome sequences of other deep-branching lineages of the phylum Actinobacteria.</title>
        <authorList>
            <person name="Severino R."/>
            <person name="Froufe H.J.C."/>
            <person name="Barroso C."/>
            <person name="Albuquerque L."/>
            <person name="Lobo-da-Cunha A."/>
            <person name="da Costa M.S."/>
            <person name="Egas C."/>
        </authorList>
    </citation>
    <scope>NUCLEOTIDE SEQUENCE [LARGE SCALE GENOMIC DNA]</scope>
    <source>
        <strain evidence="10">F2-233</strain>
    </source>
</reference>
<dbReference type="InterPro" id="IPR018078">
    <property type="entry name" value="DNA-binding_RecF_CS"/>
</dbReference>
<evidence type="ECO:0000256" key="5">
    <source>
        <dbReference type="ARBA" id="ARBA00022840"/>
    </source>
</evidence>
<evidence type="ECO:0000256" key="7">
    <source>
        <dbReference type="ARBA" id="ARBA00023204"/>
    </source>
</evidence>
<dbReference type="InterPro" id="IPR001238">
    <property type="entry name" value="DNA-binding_RecF"/>
</dbReference>
<keyword evidence="2 8" id="KW-0235">DNA replication</keyword>
<dbReference type="GO" id="GO:0005524">
    <property type="term" value="F:ATP binding"/>
    <property type="evidence" value="ECO:0007669"/>
    <property type="project" value="UniProtKB-UniRule"/>
</dbReference>
<comment type="subcellular location">
    <subcellularLocation>
        <location evidence="8">Cytoplasm</location>
    </subcellularLocation>
</comment>
<dbReference type="PROSITE" id="PS00618">
    <property type="entry name" value="RECF_2"/>
    <property type="match status" value="1"/>
</dbReference>
<evidence type="ECO:0000256" key="3">
    <source>
        <dbReference type="ARBA" id="ARBA00022741"/>
    </source>
</evidence>
<reference evidence="9 10" key="1">
    <citation type="submission" date="2018-07" db="EMBL/GenBank/DDBJ databases">
        <title>High-quality-draft genome sequence of Gaiella occulta.</title>
        <authorList>
            <person name="Severino R."/>
            <person name="Froufe H.J.C."/>
            <person name="Rainey F.A."/>
            <person name="Barroso C."/>
            <person name="Albuquerque L."/>
            <person name="Lobo-Da-Cunha A."/>
            <person name="Da Costa M.S."/>
            <person name="Egas C."/>
        </authorList>
    </citation>
    <scope>NUCLEOTIDE SEQUENCE [LARGE SCALE GENOMIC DNA]</scope>
    <source>
        <strain evidence="9 10">F2-233</strain>
    </source>
</reference>
<dbReference type="Gene3D" id="1.20.1050.90">
    <property type="entry name" value="RecF/RecN/SMC, N-terminal domain"/>
    <property type="match status" value="1"/>
</dbReference>
<keyword evidence="8" id="KW-0742">SOS response</keyword>
<evidence type="ECO:0000313" key="10">
    <source>
        <dbReference type="Proteomes" id="UP000254134"/>
    </source>
</evidence>
<keyword evidence="5 8" id="KW-0067">ATP-binding</keyword>
<keyword evidence="7 8" id="KW-0234">DNA repair</keyword>
<dbReference type="EMBL" id="QQZY01000005">
    <property type="protein sequence ID" value="RDI74080.1"/>
    <property type="molecule type" value="Genomic_DNA"/>
</dbReference>
<dbReference type="GO" id="GO:0006302">
    <property type="term" value="P:double-strand break repair"/>
    <property type="evidence" value="ECO:0007669"/>
    <property type="project" value="TreeGrafter"/>
</dbReference>
<gene>
    <name evidence="8" type="primary">recF</name>
    <name evidence="9" type="ORF">Gocc_2177</name>
</gene>
<evidence type="ECO:0000256" key="4">
    <source>
        <dbReference type="ARBA" id="ARBA00022763"/>
    </source>
</evidence>
<dbReference type="GO" id="GO:0005737">
    <property type="term" value="C:cytoplasm"/>
    <property type="evidence" value="ECO:0007669"/>
    <property type="project" value="UniProtKB-SubCell"/>
</dbReference>
<comment type="caution">
    <text evidence="8">Lacks conserved residue(s) required for the propagation of feature annotation.</text>
</comment>
<dbReference type="InterPro" id="IPR027417">
    <property type="entry name" value="P-loop_NTPase"/>
</dbReference>
<keyword evidence="1 8" id="KW-0963">Cytoplasm</keyword>
<dbReference type="GO" id="GO:0006260">
    <property type="term" value="P:DNA replication"/>
    <property type="evidence" value="ECO:0007669"/>
    <property type="project" value="UniProtKB-UniRule"/>
</dbReference>
<dbReference type="InterPro" id="IPR042174">
    <property type="entry name" value="RecF_2"/>
</dbReference>
<protein>
    <recommendedName>
        <fullName evidence="8">DNA replication and repair protein RecF</fullName>
    </recommendedName>
</protein>
<keyword evidence="4 8" id="KW-0227">DNA damage</keyword>
<keyword evidence="3 8" id="KW-0547">Nucleotide-binding</keyword>
<accession>A0A7M2YWH2</accession>
<organism evidence="9 10">
    <name type="scientific">Gaiella occulta</name>
    <dbReference type="NCBI Taxonomy" id="1002870"/>
    <lineage>
        <taxon>Bacteria</taxon>
        <taxon>Bacillati</taxon>
        <taxon>Actinomycetota</taxon>
        <taxon>Thermoleophilia</taxon>
        <taxon>Gaiellales</taxon>
        <taxon>Gaiellaceae</taxon>
        <taxon>Gaiella</taxon>
    </lineage>
</organism>
<name>A0A7M2YWH2_9ACTN</name>
<dbReference type="Proteomes" id="UP000254134">
    <property type="component" value="Unassembled WGS sequence"/>
</dbReference>
<comment type="caution">
    <text evidence="9">The sequence shown here is derived from an EMBL/GenBank/DDBJ whole genome shotgun (WGS) entry which is preliminary data.</text>
</comment>
<dbReference type="PANTHER" id="PTHR32182">
    <property type="entry name" value="DNA REPLICATION AND REPAIR PROTEIN RECF"/>
    <property type="match status" value="1"/>
</dbReference>
<evidence type="ECO:0000313" key="9">
    <source>
        <dbReference type="EMBL" id="RDI74080.1"/>
    </source>
</evidence>
<dbReference type="GO" id="GO:0009432">
    <property type="term" value="P:SOS response"/>
    <property type="evidence" value="ECO:0007669"/>
    <property type="project" value="UniProtKB-UniRule"/>
</dbReference>
<dbReference type="HAMAP" id="MF_00365">
    <property type="entry name" value="RecF"/>
    <property type="match status" value="1"/>
</dbReference>
<evidence type="ECO:0000256" key="8">
    <source>
        <dbReference type="HAMAP-Rule" id="MF_00365"/>
    </source>
</evidence>
<comment type="similarity">
    <text evidence="8">Belongs to the RecF family.</text>
</comment>
<evidence type="ECO:0000256" key="1">
    <source>
        <dbReference type="ARBA" id="ARBA00022490"/>
    </source>
</evidence>
<comment type="function">
    <text evidence="8">The RecF protein is involved in DNA metabolism; it is required for DNA replication and normal SOS inducibility. RecF binds preferentially to single-stranded, linear DNA. It also seems to bind ATP.</text>
</comment>
<proteinExistence type="inferred from homology"/>
<dbReference type="GO" id="GO:0003697">
    <property type="term" value="F:single-stranded DNA binding"/>
    <property type="evidence" value="ECO:0007669"/>
    <property type="project" value="UniProtKB-UniRule"/>
</dbReference>
<keyword evidence="6 8" id="KW-0238">DNA-binding</keyword>
<keyword evidence="10" id="KW-1185">Reference proteome</keyword>
<evidence type="ECO:0000256" key="2">
    <source>
        <dbReference type="ARBA" id="ARBA00022705"/>
    </source>
</evidence>
<dbReference type="AlphaFoldDB" id="A0A7M2YWH2"/>
<dbReference type="PANTHER" id="PTHR32182:SF0">
    <property type="entry name" value="DNA REPLICATION AND REPAIR PROTEIN RECF"/>
    <property type="match status" value="1"/>
</dbReference>
<evidence type="ECO:0000256" key="6">
    <source>
        <dbReference type="ARBA" id="ARBA00023125"/>
    </source>
</evidence>
<sequence length="273" mass="28660">MLLEVTLGLDAPKRACLNGAAVQSTEHLRAEISTLVFTPDRLAVVKGGPAARRAYFDRTLGRLYPARATLPVAYAAAVGQRNAALRRVAAGLSSRDAVAPWSARVADLAAALVAARRDTLDLLQPGFCERAGELGLAGGRLDYASEAPTVSALEQRLERDVERGSTGLGPHLDDIAVRAGDRDLRTFGSQGEQRLAVLSLLLAEAELLRSRRGVSPLLLLDDVLSELDAGRRRILSEHIGSGGQAVITATGAEALPLAPAQLLTVVPGSVRGG</sequence>
<dbReference type="SUPFAM" id="SSF52540">
    <property type="entry name" value="P-loop containing nucleoside triphosphate hydrolases"/>
    <property type="match status" value="1"/>
</dbReference>
<dbReference type="GO" id="GO:0000731">
    <property type="term" value="P:DNA synthesis involved in DNA repair"/>
    <property type="evidence" value="ECO:0007669"/>
    <property type="project" value="TreeGrafter"/>
</dbReference>